<dbReference type="RefSeq" id="WP_420243002.1">
    <property type="nucleotide sequence ID" value="NZ_BOPV01000001.1"/>
</dbReference>
<evidence type="ECO:0000313" key="4">
    <source>
        <dbReference type="Proteomes" id="UP000681075"/>
    </source>
</evidence>
<feature type="region of interest" description="Disordered" evidence="1">
    <location>
        <begin position="59"/>
        <end position="102"/>
    </location>
</feature>
<sequence length="102" mass="10480">MLKARLLLLVAALSVSALPAMAQTTPPAAAPSAAAQAGAGATPPDAFLRTLEKRGYSDMKLTSDKMRGGWTGTATKAGKDVRLHLAPNGNSRELKAPKPKAS</sequence>
<evidence type="ECO:0000256" key="2">
    <source>
        <dbReference type="SAM" id="SignalP"/>
    </source>
</evidence>
<gene>
    <name evidence="3" type="ORF">TMPK1_21190</name>
</gene>
<feature type="signal peptide" evidence="2">
    <location>
        <begin position="1"/>
        <end position="22"/>
    </location>
</feature>
<dbReference type="Proteomes" id="UP000681075">
    <property type="component" value="Unassembled WGS sequence"/>
</dbReference>
<accession>A0A8S8XCX2</accession>
<proteinExistence type="predicted"/>
<organism evidence="3 4">
    <name type="scientific">Roseiterribacter gracilis</name>
    <dbReference type="NCBI Taxonomy" id="2812848"/>
    <lineage>
        <taxon>Bacteria</taxon>
        <taxon>Pseudomonadati</taxon>
        <taxon>Pseudomonadota</taxon>
        <taxon>Alphaproteobacteria</taxon>
        <taxon>Rhodospirillales</taxon>
        <taxon>Roseiterribacteraceae</taxon>
        <taxon>Roseiterribacter</taxon>
    </lineage>
</organism>
<dbReference type="EMBL" id="BOPV01000001">
    <property type="protein sequence ID" value="GIL39882.1"/>
    <property type="molecule type" value="Genomic_DNA"/>
</dbReference>
<keyword evidence="2" id="KW-0732">Signal</keyword>
<keyword evidence="4" id="KW-1185">Reference proteome</keyword>
<feature type="chain" id="PRO_5035743970" description="PepSY domain-containing protein" evidence="2">
    <location>
        <begin position="23"/>
        <end position="102"/>
    </location>
</feature>
<evidence type="ECO:0000256" key="1">
    <source>
        <dbReference type="SAM" id="MobiDB-lite"/>
    </source>
</evidence>
<evidence type="ECO:0000313" key="3">
    <source>
        <dbReference type="EMBL" id="GIL39882.1"/>
    </source>
</evidence>
<protein>
    <recommendedName>
        <fullName evidence="5">PepSY domain-containing protein</fullName>
    </recommendedName>
</protein>
<evidence type="ECO:0008006" key="5">
    <source>
        <dbReference type="Google" id="ProtNLM"/>
    </source>
</evidence>
<comment type="caution">
    <text evidence="3">The sequence shown here is derived from an EMBL/GenBank/DDBJ whole genome shotgun (WGS) entry which is preliminary data.</text>
</comment>
<reference evidence="3" key="1">
    <citation type="submission" date="2021-02" db="EMBL/GenBank/DDBJ databases">
        <title>Genome sequence of Rhodospirillales sp. strain TMPK1 isolated from soil.</title>
        <authorList>
            <person name="Nakai R."/>
            <person name="Kusada H."/>
            <person name="Tamaki H."/>
        </authorList>
    </citation>
    <scope>NUCLEOTIDE SEQUENCE</scope>
    <source>
        <strain evidence="3">TMPK1</strain>
    </source>
</reference>
<name>A0A8S8XCX2_9PROT</name>
<dbReference type="AlphaFoldDB" id="A0A8S8XCX2"/>
<feature type="region of interest" description="Disordered" evidence="1">
    <location>
        <begin position="22"/>
        <end position="44"/>
    </location>
</feature>